<accession>A0AAV4DLB9</accession>
<evidence type="ECO:0000313" key="1">
    <source>
        <dbReference type="EMBL" id="GFO44858.1"/>
    </source>
</evidence>
<proteinExistence type="predicted"/>
<keyword evidence="2" id="KW-1185">Reference proteome</keyword>
<reference evidence="1 2" key="1">
    <citation type="journal article" date="2021" name="Elife">
        <title>Chloroplast acquisition without the gene transfer in kleptoplastic sea slugs, Plakobranchus ocellatus.</title>
        <authorList>
            <person name="Maeda T."/>
            <person name="Takahashi S."/>
            <person name="Yoshida T."/>
            <person name="Shimamura S."/>
            <person name="Takaki Y."/>
            <person name="Nagai Y."/>
            <person name="Toyoda A."/>
            <person name="Suzuki Y."/>
            <person name="Arimoto A."/>
            <person name="Ishii H."/>
            <person name="Satoh N."/>
            <person name="Nishiyama T."/>
            <person name="Hasebe M."/>
            <person name="Maruyama T."/>
            <person name="Minagawa J."/>
            <person name="Obokata J."/>
            <person name="Shigenobu S."/>
        </authorList>
    </citation>
    <scope>NUCLEOTIDE SEQUENCE [LARGE SCALE GENOMIC DNA]</scope>
</reference>
<dbReference type="Proteomes" id="UP000735302">
    <property type="component" value="Unassembled WGS sequence"/>
</dbReference>
<sequence>MWEPNFCSYEIYYMWTELEACKAMFHFSVLVPRLRQVEHNGQMTPGQSTSAEKERISTRATAAHRCWRNQRNQPHVAPAKT</sequence>
<protein>
    <submittedName>
        <fullName evidence="1">Uncharacterized protein</fullName>
    </submittedName>
</protein>
<dbReference type="EMBL" id="BLXT01007982">
    <property type="protein sequence ID" value="GFO44858.1"/>
    <property type="molecule type" value="Genomic_DNA"/>
</dbReference>
<organism evidence="1 2">
    <name type="scientific">Plakobranchus ocellatus</name>
    <dbReference type="NCBI Taxonomy" id="259542"/>
    <lineage>
        <taxon>Eukaryota</taxon>
        <taxon>Metazoa</taxon>
        <taxon>Spiralia</taxon>
        <taxon>Lophotrochozoa</taxon>
        <taxon>Mollusca</taxon>
        <taxon>Gastropoda</taxon>
        <taxon>Heterobranchia</taxon>
        <taxon>Euthyneura</taxon>
        <taxon>Panpulmonata</taxon>
        <taxon>Sacoglossa</taxon>
        <taxon>Placobranchoidea</taxon>
        <taxon>Plakobranchidae</taxon>
        <taxon>Plakobranchus</taxon>
    </lineage>
</organism>
<gene>
    <name evidence="1" type="ORF">PoB_007136300</name>
</gene>
<dbReference type="AlphaFoldDB" id="A0AAV4DLB9"/>
<comment type="caution">
    <text evidence="1">The sequence shown here is derived from an EMBL/GenBank/DDBJ whole genome shotgun (WGS) entry which is preliminary data.</text>
</comment>
<evidence type="ECO:0000313" key="2">
    <source>
        <dbReference type="Proteomes" id="UP000735302"/>
    </source>
</evidence>
<name>A0AAV4DLB9_9GAST</name>